<name>A0AA97H3E9_9FIRM</name>
<evidence type="ECO:0000313" key="3">
    <source>
        <dbReference type="EMBL" id="WOC33152.1"/>
    </source>
</evidence>
<dbReference type="AlphaFoldDB" id="A0AA97H3E9"/>
<feature type="domain" description="PucR C-terminal helix-turn-helix" evidence="2">
    <location>
        <begin position="308"/>
        <end position="364"/>
    </location>
</feature>
<sequence>MQTQIAELYQLTKEKYQLRLLGGKSGLCNTASWLYLAEDAQNFSFLKGGELIITTGLFTQSGTTLQEFLRLLVLENCSGAILNTGKYLQETDVGPDILAFCEMNRFPLFVMPWEMHLADIMQDLCRLFLNENRREDQIDTAFQALLDGAATPEKPLRLLNQTGFPTDCAYQVLAVSGLPAPMQITSALNAYGYYYHLLQKDNLHILILRLPVPKTFLHDCSDTICYCDSISLGIGVTAESLANLALSYKCARFALAAAQFWKQPLLQFAQLGPLRLLFHIDNPAFLQTYAQEHLGVLEQYDQKRNTTYLETLKVYLQADCSLLRASAQLHMHRNTLVYRIQKIKELLHTDFSDATEKLELLLSFYIREYLSI</sequence>
<proteinExistence type="predicted"/>
<dbReference type="Gene3D" id="1.10.10.2840">
    <property type="entry name" value="PucR C-terminal helix-turn-helix domain"/>
    <property type="match status" value="1"/>
</dbReference>
<evidence type="ECO:0000259" key="2">
    <source>
        <dbReference type="Pfam" id="PF13556"/>
    </source>
</evidence>
<organism evidence="3 4">
    <name type="scientific">Caproicibacterium argilliputei</name>
    <dbReference type="NCBI Taxonomy" id="3030016"/>
    <lineage>
        <taxon>Bacteria</taxon>
        <taxon>Bacillati</taxon>
        <taxon>Bacillota</taxon>
        <taxon>Clostridia</taxon>
        <taxon>Eubacteriales</taxon>
        <taxon>Oscillospiraceae</taxon>
        <taxon>Caproicibacterium</taxon>
    </lineage>
</organism>
<evidence type="ECO:0000313" key="4">
    <source>
        <dbReference type="Proteomes" id="UP001300604"/>
    </source>
</evidence>
<dbReference type="PANTHER" id="PTHR33744:SF1">
    <property type="entry name" value="DNA-BINDING TRANSCRIPTIONAL ACTIVATOR ADER"/>
    <property type="match status" value="1"/>
</dbReference>
<reference evidence="3 4" key="2">
    <citation type="submission" date="2024-06" db="EMBL/GenBank/DDBJ databases">
        <title>Caproicibacterium argilliputei sp. nov, a novel caproic acid producing anaerobic bacterium isolated from pit mud.</title>
        <authorList>
            <person name="Xia S."/>
        </authorList>
    </citation>
    <scope>NUCLEOTIDE SEQUENCE [LARGE SCALE GENOMIC DNA]</scope>
    <source>
        <strain evidence="3 4">ZCY20-5</strain>
    </source>
</reference>
<dbReference type="InterPro" id="IPR051448">
    <property type="entry name" value="CdaR-like_regulators"/>
</dbReference>
<accession>A0AA97H3E9</accession>
<dbReference type="RefSeq" id="WP_275844375.1">
    <property type="nucleotide sequence ID" value="NZ_CP135996.1"/>
</dbReference>
<dbReference type="InterPro" id="IPR025736">
    <property type="entry name" value="PucR_C-HTH_dom"/>
</dbReference>
<keyword evidence="4" id="KW-1185">Reference proteome</keyword>
<reference evidence="4" key="1">
    <citation type="submission" date="2024-06" db="EMBL/GenBank/DDBJ databases">
        <title>Caproicibacterium argilliputei sp. nov, a novel caproic acid producing anaerobic bacterium isolated from pit mud.</title>
        <authorList>
            <person name="Zeng C."/>
        </authorList>
    </citation>
    <scope>NUCLEOTIDE SEQUENCE [LARGE SCALE GENOMIC DNA]</scope>
    <source>
        <strain evidence="4">ZCY20-5</strain>
    </source>
</reference>
<dbReference type="KEGG" id="carl:PXC00_04555"/>
<dbReference type="Pfam" id="PF13556">
    <property type="entry name" value="HTH_30"/>
    <property type="match status" value="1"/>
</dbReference>
<protein>
    <submittedName>
        <fullName evidence="3">PucR family transcriptional regulator ligand-binding domain-containing protein</fullName>
    </submittedName>
</protein>
<dbReference type="PANTHER" id="PTHR33744">
    <property type="entry name" value="CARBOHYDRATE DIACID REGULATOR"/>
    <property type="match status" value="1"/>
</dbReference>
<gene>
    <name evidence="3" type="ORF">PXC00_04555</name>
</gene>
<dbReference type="EMBL" id="CP135996">
    <property type="protein sequence ID" value="WOC33152.1"/>
    <property type="molecule type" value="Genomic_DNA"/>
</dbReference>
<evidence type="ECO:0000259" key="1">
    <source>
        <dbReference type="Pfam" id="PF07905"/>
    </source>
</evidence>
<dbReference type="Pfam" id="PF07905">
    <property type="entry name" value="PucR"/>
    <property type="match status" value="1"/>
</dbReference>
<dbReference type="InterPro" id="IPR042070">
    <property type="entry name" value="PucR_C-HTH_sf"/>
</dbReference>
<dbReference type="InterPro" id="IPR012914">
    <property type="entry name" value="PucR_dom"/>
</dbReference>
<feature type="domain" description="Purine catabolism PurC-like" evidence="1">
    <location>
        <begin position="13"/>
        <end position="126"/>
    </location>
</feature>
<reference evidence="4" key="3">
    <citation type="submission" date="2024-06" db="EMBL/GenBank/DDBJ databases">
        <authorList>
            <person name="Zeng C."/>
        </authorList>
    </citation>
    <scope>NUCLEOTIDE SEQUENCE [LARGE SCALE GENOMIC DNA]</scope>
    <source>
        <strain evidence="4">ZCY20-5</strain>
    </source>
</reference>
<dbReference type="Proteomes" id="UP001300604">
    <property type="component" value="Chromosome"/>
</dbReference>